<keyword evidence="5" id="KW-1185">Reference proteome</keyword>
<proteinExistence type="predicted"/>
<dbReference type="OrthoDB" id="185373at2759"/>
<organism evidence="4 5">
    <name type="scientific">Kingdonia uniflora</name>
    <dbReference type="NCBI Taxonomy" id="39325"/>
    <lineage>
        <taxon>Eukaryota</taxon>
        <taxon>Viridiplantae</taxon>
        <taxon>Streptophyta</taxon>
        <taxon>Embryophyta</taxon>
        <taxon>Tracheophyta</taxon>
        <taxon>Spermatophyta</taxon>
        <taxon>Magnoliopsida</taxon>
        <taxon>Ranunculales</taxon>
        <taxon>Circaeasteraceae</taxon>
        <taxon>Kingdonia</taxon>
    </lineage>
</organism>
<feature type="repeat" description="PPR" evidence="2">
    <location>
        <begin position="207"/>
        <end position="241"/>
    </location>
</feature>
<dbReference type="FunFam" id="1.25.40.10:FF:000031">
    <property type="entry name" value="Pentatricopeptide repeat-containing protein mitochondrial"/>
    <property type="match status" value="2"/>
</dbReference>
<evidence type="ECO:0000313" key="4">
    <source>
        <dbReference type="EMBL" id="KAF6176647.1"/>
    </source>
</evidence>
<dbReference type="GO" id="GO:0003723">
    <property type="term" value="F:RNA binding"/>
    <property type="evidence" value="ECO:0007669"/>
    <property type="project" value="InterPro"/>
</dbReference>
<feature type="repeat" description="PPR" evidence="2">
    <location>
        <begin position="445"/>
        <end position="480"/>
    </location>
</feature>
<feature type="repeat" description="PPR" evidence="2">
    <location>
        <begin position="106"/>
        <end position="140"/>
    </location>
</feature>
<dbReference type="GO" id="GO:0009451">
    <property type="term" value="P:RNA modification"/>
    <property type="evidence" value="ECO:0007669"/>
    <property type="project" value="InterPro"/>
</dbReference>
<dbReference type="FunFam" id="1.25.40.10:FF:000366">
    <property type="entry name" value="Pentatricopeptide (PPR) repeat-containing protein"/>
    <property type="match status" value="1"/>
</dbReference>
<dbReference type="Proteomes" id="UP000541444">
    <property type="component" value="Unassembled WGS sequence"/>
</dbReference>
<dbReference type="PROSITE" id="PS51375">
    <property type="entry name" value="PPR"/>
    <property type="match status" value="5"/>
</dbReference>
<feature type="repeat" description="PPR" evidence="2">
    <location>
        <begin position="410"/>
        <end position="444"/>
    </location>
</feature>
<name>A0A7J7PB43_9MAGN</name>
<comment type="caution">
    <text evidence="4">The sequence shown here is derived from an EMBL/GenBank/DDBJ whole genome shotgun (WGS) entry which is preliminary data.</text>
</comment>
<dbReference type="GO" id="GO:0008270">
    <property type="term" value="F:zinc ion binding"/>
    <property type="evidence" value="ECO:0007669"/>
    <property type="project" value="InterPro"/>
</dbReference>
<dbReference type="NCBIfam" id="TIGR00756">
    <property type="entry name" value="PPR"/>
    <property type="match status" value="5"/>
</dbReference>
<dbReference type="FunFam" id="1.25.40.10:FF:000364">
    <property type="entry name" value="Pentatricopeptide repeat (PPR-like) superfamily protein"/>
    <property type="match status" value="1"/>
</dbReference>
<dbReference type="InterPro" id="IPR032867">
    <property type="entry name" value="DYW_dom"/>
</dbReference>
<dbReference type="Pfam" id="PF01535">
    <property type="entry name" value="PPR"/>
    <property type="match status" value="5"/>
</dbReference>
<sequence>MPDRGIGLCNAMLGGYLRNERYVETLDLYRRVMSSGVGIDSFTCTFVLKACTGLSDVESGRGIVRDAVENGLSDDRFFGSSAISFLMKFGNVDEARIVFEGLSCRDAVCWNSMIGGYVSVGSFDMAFDMFLKMRGSGIRQTTVTVVSLIQACEGMESLELGKCIHCCVYRLGMGYDISVMTSLVDLYGKLSEIGSARKTFNEMPIRNLVSWNAMISGYVQNGFVFEAFELFHRLIVSGSVFDSATMVILLRGSSQIAALENGKVLHGCILRRGFESSVIVSTAIVDLYAKCGALSLASSIFSRMKVRNVVSWTAMLMGLAQNGHAEEALNLFCKMQLEGISANAVTLISLVHACAHLGSLKKGKSVHAHLTRFGYALNEIVRTSLVDMYSKCGKIDSARRVFDSDSVSRDVVLWNSLIAGYGVHGHGHKAIGVYNEMKEKGIMPNETTFISILSACSHSGLVEEGRNLFHAMTGDHGIMPREKHYACLVDLLGRAGQLEEAQVLIGQMPFEPGNSVLEALLSGCRTHKNIEMGIKTADRLLSLDSMNPGIYVVLSNIYAQGGKWSEVDYVRGLMRKRGLKKIPGYSLIEIGKWVHTFFAGDDSHPYWEEISQMLFNLRKQLKASGYVPDTSWVLRDVDEKMKVELLWCHSERLAMAFGIICTQPGSLIRITKNLRVCGDCHTVTKYISKIVKREIIVRDANRFHWFIDGTCSCGDYW</sequence>
<dbReference type="Gene3D" id="1.25.40.10">
    <property type="entry name" value="Tetratricopeptide repeat domain"/>
    <property type="match status" value="4"/>
</dbReference>
<evidence type="ECO:0000313" key="5">
    <source>
        <dbReference type="Proteomes" id="UP000541444"/>
    </source>
</evidence>
<keyword evidence="1" id="KW-0677">Repeat</keyword>
<reference evidence="4 5" key="1">
    <citation type="journal article" date="2020" name="IScience">
        <title>Genome Sequencing of the Endangered Kingdonia uniflora (Circaeasteraceae, Ranunculales) Reveals Potential Mechanisms of Evolutionary Specialization.</title>
        <authorList>
            <person name="Sun Y."/>
            <person name="Deng T."/>
            <person name="Zhang A."/>
            <person name="Moore M.J."/>
            <person name="Landis J.B."/>
            <person name="Lin N."/>
            <person name="Zhang H."/>
            <person name="Zhang X."/>
            <person name="Huang J."/>
            <person name="Zhang X."/>
            <person name="Sun H."/>
            <person name="Wang H."/>
        </authorList>
    </citation>
    <scope>NUCLEOTIDE SEQUENCE [LARGE SCALE GENOMIC DNA]</scope>
    <source>
        <strain evidence="4">TB1705</strain>
        <tissue evidence="4">Leaf</tissue>
    </source>
</reference>
<dbReference type="Pfam" id="PF14432">
    <property type="entry name" value="DYW_deaminase"/>
    <property type="match status" value="1"/>
</dbReference>
<dbReference type="AlphaFoldDB" id="A0A7J7PB43"/>
<dbReference type="Pfam" id="PF20431">
    <property type="entry name" value="E_motif"/>
    <property type="match status" value="1"/>
</dbReference>
<dbReference type="PANTHER" id="PTHR47926:SF452">
    <property type="entry name" value="PENTATRICOPEPTIDE REPEAT-CONTAINING PROTEIN"/>
    <property type="match status" value="1"/>
</dbReference>
<dbReference type="EMBL" id="JACGCM010000067">
    <property type="protein sequence ID" value="KAF6176647.1"/>
    <property type="molecule type" value="Genomic_DNA"/>
</dbReference>
<feature type="domain" description="DYW" evidence="3">
    <location>
        <begin position="625"/>
        <end position="717"/>
    </location>
</feature>
<dbReference type="InterPro" id="IPR002885">
    <property type="entry name" value="PPR_rpt"/>
</dbReference>
<feature type="repeat" description="PPR" evidence="2">
    <location>
        <begin position="308"/>
        <end position="342"/>
    </location>
</feature>
<gene>
    <name evidence="4" type="ORF">GIB67_034509</name>
</gene>
<dbReference type="InterPro" id="IPR011990">
    <property type="entry name" value="TPR-like_helical_dom_sf"/>
</dbReference>
<evidence type="ECO:0000256" key="2">
    <source>
        <dbReference type="PROSITE-ProRule" id="PRU00708"/>
    </source>
</evidence>
<dbReference type="InterPro" id="IPR046848">
    <property type="entry name" value="E_motif"/>
</dbReference>
<evidence type="ECO:0000256" key="1">
    <source>
        <dbReference type="ARBA" id="ARBA00022737"/>
    </source>
</evidence>
<dbReference type="InterPro" id="IPR046960">
    <property type="entry name" value="PPR_At4g14850-like_plant"/>
</dbReference>
<protein>
    <recommendedName>
        <fullName evidence="3">DYW domain-containing protein</fullName>
    </recommendedName>
</protein>
<evidence type="ECO:0000259" key="3">
    <source>
        <dbReference type="Pfam" id="PF14432"/>
    </source>
</evidence>
<accession>A0A7J7PB43</accession>
<dbReference type="PANTHER" id="PTHR47926">
    <property type="entry name" value="PENTATRICOPEPTIDE REPEAT-CONTAINING PROTEIN"/>
    <property type="match status" value="1"/>
</dbReference>
<dbReference type="Pfam" id="PF13041">
    <property type="entry name" value="PPR_2"/>
    <property type="match status" value="3"/>
</dbReference>